<keyword evidence="4" id="KW-0963">Cytoplasm</keyword>
<dbReference type="GO" id="GO:0009401">
    <property type="term" value="P:phosphoenolpyruvate-dependent sugar phosphotransferase system"/>
    <property type="evidence" value="ECO:0007669"/>
    <property type="project" value="UniProtKB-KW"/>
</dbReference>
<dbReference type="InterPro" id="IPR050399">
    <property type="entry name" value="HPr"/>
</dbReference>
<dbReference type="Proteomes" id="UP000273807">
    <property type="component" value="Unassembled WGS sequence"/>
</dbReference>
<dbReference type="PANTHER" id="PTHR33705">
    <property type="entry name" value="PHOSPHOCARRIER PROTEIN HPR"/>
    <property type="match status" value="1"/>
</dbReference>
<dbReference type="PROSITE" id="PS51350">
    <property type="entry name" value="PTS_HPR_DOM"/>
    <property type="match status" value="1"/>
</dbReference>
<evidence type="ECO:0000313" key="8">
    <source>
        <dbReference type="Proteomes" id="UP000273807"/>
    </source>
</evidence>
<evidence type="ECO:0000256" key="2">
    <source>
        <dbReference type="ARBA" id="ARBA00004496"/>
    </source>
</evidence>
<dbReference type="RefSeq" id="WP_123254201.1">
    <property type="nucleotide sequence ID" value="NZ_RBED01000069.1"/>
</dbReference>
<reference evidence="7 8" key="1">
    <citation type="submission" date="2018-10" db="EMBL/GenBank/DDBJ databases">
        <title>Genome sequencing of Arthrobacter oryzae TNB02.</title>
        <authorList>
            <person name="Cho Y.-J."/>
            <person name="Cho A."/>
            <person name="Kim O.-S."/>
        </authorList>
    </citation>
    <scope>NUCLEOTIDE SEQUENCE [LARGE SCALE GENOMIC DNA]</scope>
    <source>
        <strain evidence="7 8">TNB02</strain>
    </source>
</reference>
<evidence type="ECO:0000256" key="3">
    <source>
        <dbReference type="ARBA" id="ARBA00020422"/>
    </source>
</evidence>
<dbReference type="InterPro" id="IPR000032">
    <property type="entry name" value="HPr-like"/>
</dbReference>
<gene>
    <name evidence="7" type="ORF">D7003_04100</name>
</gene>
<dbReference type="OrthoDB" id="350754at2"/>
<evidence type="ECO:0000313" key="7">
    <source>
        <dbReference type="EMBL" id="RNL58361.1"/>
    </source>
</evidence>
<dbReference type="EMBL" id="RBED01000069">
    <property type="protein sequence ID" value="RNL58361.1"/>
    <property type="molecule type" value="Genomic_DNA"/>
</dbReference>
<dbReference type="AlphaFoldDB" id="A0A3N0C6E1"/>
<evidence type="ECO:0000256" key="1">
    <source>
        <dbReference type="ARBA" id="ARBA00003681"/>
    </source>
</evidence>
<protein>
    <recommendedName>
        <fullName evidence="3">Phosphocarrier protein HPr</fullName>
    </recommendedName>
</protein>
<proteinExistence type="predicted"/>
<dbReference type="PANTHER" id="PTHR33705:SF2">
    <property type="entry name" value="PHOSPHOCARRIER PROTEIN NPR"/>
    <property type="match status" value="1"/>
</dbReference>
<dbReference type="GO" id="GO:0005737">
    <property type="term" value="C:cytoplasm"/>
    <property type="evidence" value="ECO:0007669"/>
    <property type="project" value="UniProtKB-SubCell"/>
</dbReference>
<feature type="domain" description="HPr" evidence="6">
    <location>
        <begin position="1"/>
        <end position="99"/>
    </location>
</feature>
<evidence type="ECO:0000256" key="5">
    <source>
        <dbReference type="ARBA" id="ARBA00022683"/>
    </source>
</evidence>
<accession>A0A3N0C6E1</accession>
<evidence type="ECO:0000256" key="4">
    <source>
        <dbReference type="ARBA" id="ARBA00022490"/>
    </source>
</evidence>
<keyword evidence="5" id="KW-0598">Phosphotransferase system</keyword>
<keyword evidence="8" id="KW-1185">Reference proteome</keyword>
<name>A0A3N0C6E1_9MICC</name>
<dbReference type="InterPro" id="IPR001020">
    <property type="entry name" value="PTS_HPr_His_P_site"/>
</dbReference>
<dbReference type="Gene3D" id="3.30.1340.10">
    <property type="entry name" value="HPr-like"/>
    <property type="match status" value="1"/>
</dbReference>
<dbReference type="PROSITE" id="PS00369">
    <property type="entry name" value="PTS_HPR_HIS"/>
    <property type="match status" value="1"/>
</dbReference>
<organism evidence="7 8">
    <name type="scientific">Arthrobacter oryzae</name>
    <dbReference type="NCBI Taxonomy" id="409290"/>
    <lineage>
        <taxon>Bacteria</taxon>
        <taxon>Bacillati</taxon>
        <taxon>Actinomycetota</taxon>
        <taxon>Actinomycetes</taxon>
        <taxon>Micrococcales</taxon>
        <taxon>Micrococcaceae</taxon>
        <taxon>Arthrobacter</taxon>
    </lineage>
</organism>
<dbReference type="Pfam" id="PF00381">
    <property type="entry name" value="PTS-HPr"/>
    <property type="match status" value="1"/>
</dbReference>
<dbReference type="InterPro" id="IPR035895">
    <property type="entry name" value="HPr-like_sf"/>
</dbReference>
<dbReference type="SUPFAM" id="SSF55594">
    <property type="entry name" value="HPr-like"/>
    <property type="match status" value="1"/>
</dbReference>
<comment type="caution">
    <text evidence="7">The sequence shown here is derived from an EMBL/GenBank/DDBJ whole genome shotgun (WGS) entry which is preliminary data.</text>
</comment>
<evidence type="ECO:0000259" key="6">
    <source>
        <dbReference type="PROSITE" id="PS51350"/>
    </source>
</evidence>
<dbReference type="NCBIfam" id="TIGR01003">
    <property type="entry name" value="PTS_HPr_family"/>
    <property type="match status" value="1"/>
</dbReference>
<comment type="subcellular location">
    <subcellularLocation>
        <location evidence="2">Cytoplasm</location>
    </subcellularLocation>
</comment>
<sequence length="101" mass="10824">MPVRKSVVRSPIGLHARPAAEFVRAVKATGLPITIARTGEAGADARSLLEVMTADFQRDCEVELSVSGSPLPSGWSRADVERSLESLGVLLETTQAPRARR</sequence>
<comment type="function">
    <text evidence="1">General (non sugar-specific) component of the phosphoenolpyruvate-dependent sugar phosphotransferase system (sugar PTS). This major carbohydrate active-transport system catalyzes the phosphorylation of incoming sugar substrates concomitantly with their translocation across the cell membrane. The phosphoryl group from phosphoenolpyruvate (PEP) is transferred to the phosphoryl carrier protein HPr by enzyme I. Phospho-HPr then transfers it to the PTS EIIA domain.</text>
</comment>
<dbReference type="CDD" id="cd00367">
    <property type="entry name" value="PTS-HPr_like"/>
    <property type="match status" value="1"/>
</dbReference>